<dbReference type="Pfam" id="PF00324">
    <property type="entry name" value="AA_permease"/>
    <property type="match status" value="1"/>
</dbReference>
<dbReference type="PIRSF" id="PIRSF006060">
    <property type="entry name" value="AA_transporter"/>
    <property type="match status" value="1"/>
</dbReference>
<feature type="transmembrane region" description="Helical" evidence="7">
    <location>
        <begin position="411"/>
        <end position="433"/>
    </location>
</feature>
<feature type="transmembrane region" description="Helical" evidence="7">
    <location>
        <begin position="292"/>
        <end position="323"/>
    </location>
</feature>
<dbReference type="GO" id="GO:0006865">
    <property type="term" value="P:amino acid transport"/>
    <property type="evidence" value="ECO:0007669"/>
    <property type="project" value="UniProtKB-KW"/>
</dbReference>
<evidence type="ECO:0000259" key="8">
    <source>
        <dbReference type="Pfam" id="PF00324"/>
    </source>
</evidence>
<name>A0A0L6W6S2_9FIRM</name>
<feature type="transmembrane region" description="Helical" evidence="7">
    <location>
        <begin position="215"/>
        <end position="236"/>
    </location>
</feature>
<dbReference type="InterPro" id="IPR004840">
    <property type="entry name" value="Amino_acid_permease_CS"/>
</dbReference>
<dbReference type="Proteomes" id="UP000037175">
    <property type="component" value="Unassembled WGS sequence"/>
</dbReference>
<keyword evidence="5 7" id="KW-1133">Transmembrane helix</keyword>
<dbReference type="GO" id="GO:0055085">
    <property type="term" value="P:transmembrane transport"/>
    <property type="evidence" value="ECO:0007669"/>
    <property type="project" value="InterPro"/>
</dbReference>
<evidence type="ECO:0000256" key="3">
    <source>
        <dbReference type="ARBA" id="ARBA00022692"/>
    </source>
</evidence>
<feature type="transmembrane region" description="Helical" evidence="7">
    <location>
        <begin position="55"/>
        <end position="74"/>
    </location>
</feature>
<organism evidence="9 10">
    <name type="scientific">Thermincola ferriacetica</name>
    <dbReference type="NCBI Taxonomy" id="281456"/>
    <lineage>
        <taxon>Bacteria</taxon>
        <taxon>Bacillati</taxon>
        <taxon>Bacillota</taxon>
        <taxon>Clostridia</taxon>
        <taxon>Eubacteriales</taxon>
        <taxon>Thermincolaceae</taxon>
        <taxon>Thermincola</taxon>
    </lineage>
</organism>
<keyword evidence="2" id="KW-0813">Transport</keyword>
<feature type="transmembrane region" description="Helical" evidence="7">
    <location>
        <begin position="439"/>
        <end position="458"/>
    </location>
</feature>
<reference evidence="10" key="1">
    <citation type="submission" date="2015-07" db="EMBL/GenBank/DDBJ databases">
        <title>Complete Genome of Thermincola ferriacetica strain Z-0001T.</title>
        <authorList>
            <person name="Lusk B."/>
            <person name="Badalamenti J.P."/>
            <person name="Parameswaran P."/>
            <person name="Bond D.R."/>
            <person name="Torres C.I."/>
        </authorList>
    </citation>
    <scope>NUCLEOTIDE SEQUENCE [LARGE SCALE GENOMIC DNA]</scope>
    <source>
        <strain evidence="10">Z-0001</strain>
    </source>
</reference>
<accession>A0A0L6W6S2</accession>
<gene>
    <name evidence="9" type="ORF">Tfer_0244</name>
</gene>
<keyword evidence="6 7" id="KW-0472">Membrane</keyword>
<sequence length="468" mass="51194">MKYHHLVLQTVQYHQEKKNRGKLKWWHLTLIGMGSIVGAGFFLGSGVAINLAGPSVLIAYLVGGLLSYLSFAALAEMSVNDPNPGSFRHYTRKALGRGVGFVCGWMYWIGGVFTMSSEITALSVFTKYWFPHVPLWVFSIIYSVLALAINITGAKNFGKAESIFGIIKITTLVSFIFFGVLVFLKIIPVLPPAGQTASHNIFSFHRLFPNGFSGMWSALLFVLFSFGGIGVIGFAANELENQEDLYKASTILVLALTVIYFLSIVFVFYFVAWDSITGAQSPFVTALSSFHIPYFSSLFNLIIITAAFSTMVGALYSIAYVLVSLAKDGQAPPSLAKLNKKSVPVKSLAVSCTGLAIAVVLSFLLPNSVFELVTTAAGIMMILNWVFVFAAQIKNRPAYEKSLGKLKFKMFAYPFSSYLGIGMVFFAIIGCIFNPHQRIGLIVTLLTIILISVGYLLASKLNLLGKKL</sequence>
<comment type="subcellular location">
    <subcellularLocation>
        <location evidence="1">Membrane</location>
        <topology evidence="1">Multi-pass membrane protein</topology>
    </subcellularLocation>
</comment>
<dbReference type="EMBL" id="LGTE01000001">
    <property type="protein sequence ID" value="KNZ71166.1"/>
    <property type="molecule type" value="Genomic_DNA"/>
</dbReference>
<dbReference type="Gene3D" id="1.20.1740.10">
    <property type="entry name" value="Amino acid/polyamine transporter I"/>
    <property type="match status" value="1"/>
</dbReference>
<evidence type="ECO:0000256" key="2">
    <source>
        <dbReference type="ARBA" id="ARBA00022448"/>
    </source>
</evidence>
<protein>
    <submittedName>
        <fullName evidence="9">Amino acid permease</fullName>
    </submittedName>
</protein>
<evidence type="ECO:0000256" key="5">
    <source>
        <dbReference type="ARBA" id="ARBA00022989"/>
    </source>
</evidence>
<dbReference type="RefSeq" id="WP_052216521.1">
    <property type="nucleotide sequence ID" value="NZ_LGTE01000001.1"/>
</dbReference>
<feature type="transmembrane region" description="Helical" evidence="7">
    <location>
        <begin position="94"/>
        <end position="113"/>
    </location>
</feature>
<dbReference type="InterPro" id="IPR004841">
    <property type="entry name" value="AA-permease/SLC12A_dom"/>
</dbReference>
<feature type="transmembrane region" description="Helical" evidence="7">
    <location>
        <begin position="248"/>
        <end position="272"/>
    </location>
</feature>
<feature type="transmembrane region" description="Helical" evidence="7">
    <location>
        <begin position="372"/>
        <end position="391"/>
    </location>
</feature>
<feature type="domain" description="Amino acid permease/ SLC12A" evidence="8">
    <location>
        <begin position="27"/>
        <end position="461"/>
    </location>
</feature>
<comment type="caution">
    <text evidence="9">The sequence shown here is derived from an EMBL/GenBank/DDBJ whole genome shotgun (WGS) entry which is preliminary data.</text>
</comment>
<evidence type="ECO:0000256" key="7">
    <source>
        <dbReference type="SAM" id="Phobius"/>
    </source>
</evidence>
<proteinExistence type="predicted"/>
<dbReference type="PROSITE" id="PS00218">
    <property type="entry name" value="AMINO_ACID_PERMEASE_1"/>
    <property type="match status" value="1"/>
</dbReference>
<evidence type="ECO:0000313" key="10">
    <source>
        <dbReference type="Proteomes" id="UP000037175"/>
    </source>
</evidence>
<feature type="transmembrane region" description="Helical" evidence="7">
    <location>
        <begin position="343"/>
        <end position="366"/>
    </location>
</feature>
<evidence type="ECO:0000256" key="4">
    <source>
        <dbReference type="ARBA" id="ARBA00022970"/>
    </source>
</evidence>
<evidence type="ECO:0000256" key="6">
    <source>
        <dbReference type="ARBA" id="ARBA00023136"/>
    </source>
</evidence>
<dbReference type="PANTHER" id="PTHR43495">
    <property type="entry name" value="GABA PERMEASE"/>
    <property type="match status" value="1"/>
</dbReference>
<keyword evidence="4" id="KW-0029">Amino-acid transport</keyword>
<evidence type="ECO:0000313" key="9">
    <source>
        <dbReference type="EMBL" id="KNZ71166.1"/>
    </source>
</evidence>
<keyword evidence="10" id="KW-1185">Reference proteome</keyword>
<keyword evidence="3 7" id="KW-0812">Transmembrane</keyword>
<feature type="transmembrane region" description="Helical" evidence="7">
    <location>
        <begin position="25"/>
        <end position="49"/>
    </location>
</feature>
<feature type="transmembrane region" description="Helical" evidence="7">
    <location>
        <begin position="163"/>
        <end position="184"/>
    </location>
</feature>
<evidence type="ECO:0000256" key="1">
    <source>
        <dbReference type="ARBA" id="ARBA00004141"/>
    </source>
</evidence>
<dbReference type="AlphaFoldDB" id="A0A0L6W6S2"/>
<feature type="transmembrane region" description="Helical" evidence="7">
    <location>
        <begin position="133"/>
        <end position="151"/>
    </location>
</feature>
<dbReference type="PANTHER" id="PTHR43495:SF5">
    <property type="entry name" value="GAMMA-AMINOBUTYRIC ACID PERMEASE"/>
    <property type="match status" value="1"/>
</dbReference>
<dbReference type="GO" id="GO:0016020">
    <property type="term" value="C:membrane"/>
    <property type="evidence" value="ECO:0007669"/>
    <property type="project" value="UniProtKB-SubCell"/>
</dbReference>
<dbReference type="PATRIC" id="fig|281456.6.peg.255"/>